<accession>A0A934MKY0</accession>
<keyword evidence="5" id="KW-1003">Cell membrane</keyword>
<dbReference type="GO" id="GO:0055085">
    <property type="term" value="P:transmembrane transport"/>
    <property type="evidence" value="ECO:0007669"/>
    <property type="project" value="InterPro"/>
</dbReference>
<dbReference type="RefSeq" id="WP_198875818.1">
    <property type="nucleotide sequence ID" value="NZ_JAEKMH010000002.1"/>
</dbReference>
<dbReference type="EMBL" id="JAEKMH010000002">
    <property type="protein sequence ID" value="MBJ3784575.1"/>
    <property type="molecule type" value="Genomic_DNA"/>
</dbReference>
<dbReference type="Pfam" id="PF00528">
    <property type="entry name" value="BPD_transp_1"/>
    <property type="match status" value="1"/>
</dbReference>
<keyword evidence="6" id="KW-0762">Sugar transport</keyword>
<keyword evidence="8 11" id="KW-1133">Transmembrane helix</keyword>
<feature type="domain" description="ABC transmembrane type-1" evidence="12">
    <location>
        <begin position="68"/>
        <end position="259"/>
    </location>
</feature>
<reference evidence="13" key="1">
    <citation type="submission" date="2020-12" db="EMBL/GenBank/DDBJ databases">
        <title>Devosia sp. MSA67 isolated from Mo River.</title>
        <authorList>
            <person name="Ma F."/>
            <person name="Zi Z."/>
        </authorList>
    </citation>
    <scope>NUCLEOTIDE SEQUENCE</scope>
    <source>
        <strain evidence="13">MSA67</strain>
    </source>
</reference>
<dbReference type="PANTHER" id="PTHR32243">
    <property type="entry name" value="MALTOSE TRANSPORT SYSTEM PERMEASE-RELATED"/>
    <property type="match status" value="1"/>
</dbReference>
<keyword evidence="4 11" id="KW-0813">Transport</keyword>
<evidence type="ECO:0000256" key="1">
    <source>
        <dbReference type="ARBA" id="ARBA00002264"/>
    </source>
</evidence>
<protein>
    <recommendedName>
        <fullName evidence="10">Maltose/maltodextrin transport system permease protein MalG</fullName>
    </recommendedName>
</protein>
<sequence>MTDNRLRDGLLDAVTLVALILVLLPIIWVFIASIRPDADIMTGGLIPTRFTVEHFLAIFARSDFLVALRNSLIVGVVVSICTVLIAVPASYSLSRFTYLGRDFMGFLILATQMLPAVAVLVPIVVLIRSLGLTNTLTALTFTHLALGLPIAVWMLKGYIDAVPRELEEASIIDGSTQLGAMFRITLPLIRPAVIAVGTFAFVLSWGEFLLALALISKTEVKTLPLALQTLFDPYSFSWGEVMAGGVVIAVPTVVLFLLFRNQLVGGLTAGGIKG</sequence>
<evidence type="ECO:0000256" key="9">
    <source>
        <dbReference type="ARBA" id="ARBA00023136"/>
    </source>
</evidence>
<dbReference type="InterPro" id="IPR000515">
    <property type="entry name" value="MetI-like"/>
</dbReference>
<dbReference type="GO" id="GO:0005886">
    <property type="term" value="C:plasma membrane"/>
    <property type="evidence" value="ECO:0007669"/>
    <property type="project" value="UniProtKB-SubCell"/>
</dbReference>
<evidence type="ECO:0000313" key="14">
    <source>
        <dbReference type="Proteomes" id="UP000602124"/>
    </source>
</evidence>
<evidence type="ECO:0000256" key="5">
    <source>
        <dbReference type="ARBA" id="ARBA00022475"/>
    </source>
</evidence>
<keyword evidence="7 11" id="KW-0812">Transmembrane</keyword>
<comment type="function">
    <text evidence="1">Part of the ABC transporter complex MalEFGK involved in maltose/maltodextrin import. Probably responsible for the translocation of the substrate across the membrane.</text>
</comment>
<organism evidence="13 14">
    <name type="scientific">Devosia sediminis</name>
    <dbReference type="NCBI Taxonomy" id="2798801"/>
    <lineage>
        <taxon>Bacteria</taxon>
        <taxon>Pseudomonadati</taxon>
        <taxon>Pseudomonadota</taxon>
        <taxon>Alphaproteobacteria</taxon>
        <taxon>Hyphomicrobiales</taxon>
        <taxon>Devosiaceae</taxon>
        <taxon>Devosia</taxon>
    </lineage>
</organism>
<comment type="subcellular location">
    <subcellularLocation>
        <location evidence="2 11">Cell membrane</location>
        <topology evidence="2 11">Multi-pass membrane protein</topology>
    </subcellularLocation>
</comment>
<gene>
    <name evidence="13" type="ORF">JEQ47_07580</name>
</gene>
<evidence type="ECO:0000259" key="12">
    <source>
        <dbReference type="PROSITE" id="PS50928"/>
    </source>
</evidence>
<dbReference type="PROSITE" id="PS50928">
    <property type="entry name" value="ABC_TM1"/>
    <property type="match status" value="1"/>
</dbReference>
<feature type="transmembrane region" description="Helical" evidence="11">
    <location>
        <begin position="236"/>
        <end position="259"/>
    </location>
</feature>
<dbReference type="Proteomes" id="UP000602124">
    <property type="component" value="Unassembled WGS sequence"/>
</dbReference>
<evidence type="ECO:0000313" key="13">
    <source>
        <dbReference type="EMBL" id="MBJ3784575.1"/>
    </source>
</evidence>
<keyword evidence="9 11" id="KW-0472">Membrane</keyword>
<dbReference type="InterPro" id="IPR035906">
    <property type="entry name" value="MetI-like_sf"/>
</dbReference>
<evidence type="ECO:0000256" key="8">
    <source>
        <dbReference type="ARBA" id="ARBA00022989"/>
    </source>
</evidence>
<evidence type="ECO:0000256" key="2">
    <source>
        <dbReference type="ARBA" id="ARBA00004651"/>
    </source>
</evidence>
<evidence type="ECO:0000256" key="11">
    <source>
        <dbReference type="RuleBase" id="RU363032"/>
    </source>
</evidence>
<evidence type="ECO:0000256" key="6">
    <source>
        <dbReference type="ARBA" id="ARBA00022597"/>
    </source>
</evidence>
<evidence type="ECO:0000256" key="10">
    <source>
        <dbReference type="ARBA" id="ARBA00041109"/>
    </source>
</evidence>
<feature type="transmembrane region" description="Helical" evidence="11">
    <location>
        <begin position="72"/>
        <end position="91"/>
    </location>
</feature>
<dbReference type="CDD" id="cd06261">
    <property type="entry name" value="TM_PBP2"/>
    <property type="match status" value="1"/>
</dbReference>
<feature type="transmembrane region" description="Helical" evidence="11">
    <location>
        <begin position="192"/>
        <end position="216"/>
    </location>
</feature>
<proteinExistence type="inferred from homology"/>
<feature type="transmembrane region" description="Helical" evidence="11">
    <location>
        <begin position="103"/>
        <end position="130"/>
    </location>
</feature>
<evidence type="ECO:0000256" key="4">
    <source>
        <dbReference type="ARBA" id="ARBA00022448"/>
    </source>
</evidence>
<evidence type="ECO:0000256" key="3">
    <source>
        <dbReference type="ARBA" id="ARBA00009047"/>
    </source>
</evidence>
<feature type="transmembrane region" description="Helical" evidence="11">
    <location>
        <begin position="136"/>
        <end position="155"/>
    </location>
</feature>
<dbReference type="SUPFAM" id="SSF161098">
    <property type="entry name" value="MetI-like"/>
    <property type="match status" value="1"/>
</dbReference>
<dbReference type="Gene3D" id="1.10.3720.10">
    <property type="entry name" value="MetI-like"/>
    <property type="match status" value="1"/>
</dbReference>
<name>A0A934MKY0_9HYPH</name>
<dbReference type="PANTHER" id="PTHR32243:SF50">
    <property type="entry name" value="MALTOSE_MALTODEXTRIN TRANSPORT SYSTEM PERMEASE PROTEIN MALG"/>
    <property type="match status" value="1"/>
</dbReference>
<comment type="similarity">
    <text evidence="3">Belongs to the binding-protein-dependent transport system permease family. MalFG subfamily.</text>
</comment>
<feature type="transmembrane region" description="Helical" evidence="11">
    <location>
        <begin position="9"/>
        <end position="31"/>
    </location>
</feature>
<comment type="caution">
    <text evidence="13">The sequence shown here is derived from an EMBL/GenBank/DDBJ whole genome shotgun (WGS) entry which is preliminary data.</text>
</comment>
<keyword evidence="14" id="KW-1185">Reference proteome</keyword>
<evidence type="ECO:0000256" key="7">
    <source>
        <dbReference type="ARBA" id="ARBA00022692"/>
    </source>
</evidence>
<dbReference type="AlphaFoldDB" id="A0A934MKY0"/>
<dbReference type="InterPro" id="IPR050901">
    <property type="entry name" value="BP-dep_ABC_trans_perm"/>
</dbReference>